<feature type="non-terminal residue" evidence="1">
    <location>
        <position position="1"/>
    </location>
</feature>
<reference evidence="1" key="1">
    <citation type="journal article" date="2014" name="Front. Microbiol.">
        <title>High frequency of phylogenetically diverse reductive dehalogenase-homologous genes in deep subseafloor sedimentary metagenomes.</title>
        <authorList>
            <person name="Kawai M."/>
            <person name="Futagami T."/>
            <person name="Toyoda A."/>
            <person name="Takaki Y."/>
            <person name="Nishi S."/>
            <person name="Hori S."/>
            <person name="Arai W."/>
            <person name="Tsubouchi T."/>
            <person name="Morono Y."/>
            <person name="Uchiyama I."/>
            <person name="Ito T."/>
            <person name="Fujiyama A."/>
            <person name="Inagaki F."/>
            <person name="Takami H."/>
        </authorList>
    </citation>
    <scope>NUCLEOTIDE SEQUENCE</scope>
    <source>
        <strain evidence="1">Expedition CK06-06</strain>
    </source>
</reference>
<comment type="caution">
    <text evidence="1">The sequence shown here is derived from an EMBL/GenBank/DDBJ whole genome shotgun (WGS) entry which is preliminary data.</text>
</comment>
<proteinExistence type="predicted"/>
<gene>
    <name evidence="1" type="ORF">S01H1_00357</name>
</gene>
<dbReference type="AlphaFoldDB" id="X0S8F4"/>
<accession>X0S8F4</accession>
<sequence length="113" mass="13302">VGDDEEPSKIRVYVSLLDAFDCQMKTPAVFRFELYEYIQHSPEPKGRRIIIWRPDIDLTDAVENNEHWRDFLRAYEFNLDFEPKSSQSYILQATCLCADGKRLSAEFGLKHTR</sequence>
<protein>
    <submittedName>
        <fullName evidence="1">Uncharacterized protein</fullName>
    </submittedName>
</protein>
<evidence type="ECO:0000313" key="1">
    <source>
        <dbReference type="EMBL" id="GAF72217.1"/>
    </source>
</evidence>
<organism evidence="1">
    <name type="scientific">marine sediment metagenome</name>
    <dbReference type="NCBI Taxonomy" id="412755"/>
    <lineage>
        <taxon>unclassified sequences</taxon>
        <taxon>metagenomes</taxon>
        <taxon>ecological metagenomes</taxon>
    </lineage>
</organism>
<dbReference type="EMBL" id="BARS01000122">
    <property type="protein sequence ID" value="GAF72217.1"/>
    <property type="molecule type" value="Genomic_DNA"/>
</dbReference>
<name>X0S8F4_9ZZZZ</name>